<evidence type="ECO:0000256" key="3">
    <source>
        <dbReference type="ARBA" id="ARBA00007057"/>
    </source>
</evidence>
<name>A0A482WFD9_LAOST</name>
<dbReference type="Pfam" id="PF13017">
    <property type="entry name" value="Maelstrom"/>
    <property type="match status" value="1"/>
</dbReference>
<dbReference type="InParanoid" id="A0A482WFD9"/>
<dbReference type="PANTHER" id="PTHR21358">
    <property type="entry name" value="PROTEIN MAELSTROM HOMOLOG"/>
    <property type="match status" value="1"/>
</dbReference>
<dbReference type="InterPro" id="IPR024970">
    <property type="entry name" value="Maelstrom"/>
</dbReference>
<evidence type="ECO:0000256" key="4">
    <source>
        <dbReference type="ARBA" id="ARBA00022490"/>
    </source>
</evidence>
<organism evidence="10 11">
    <name type="scientific">Laodelphax striatellus</name>
    <name type="common">Small brown planthopper</name>
    <name type="synonym">Delphax striatella</name>
    <dbReference type="NCBI Taxonomy" id="195883"/>
    <lineage>
        <taxon>Eukaryota</taxon>
        <taxon>Metazoa</taxon>
        <taxon>Ecdysozoa</taxon>
        <taxon>Arthropoda</taxon>
        <taxon>Hexapoda</taxon>
        <taxon>Insecta</taxon>
        <taxon>Pterygota</taxon>
        <taxon>Neoptera</taxon>
        <taxon>Paraneoptera</taxon>
        <taxon>Hemiptera</taxon>
        <taxon>Auchenorrhyncha</taxon>
        <taxon>Fulgoroidea</taxon>
        <taxon>Delphacidae</taxon>
        <taxon>Criomorphinae</taxon>
        <taxon>Laodelphax</taxon>
    </lineage>
</organism>
<dbReference type="GO" id="GO:0043186">
    <property type="term" value="C:P granule"/>
    <property type="evidence" value="ECO:0007669"/>
    <property type="project" value="TreeGrafter"/>
</dbReference>
<dbReference type="STRING" id="195883.A0A482WFD9"/>
<dbReference type="GO" id="GO:0045892">
    <property type="term" value="P:negative regulation of DNA-templated transcription"/>
    <property type="evidence" value="ECO:0007669"/>
    <property type="project" value="TreeGrafter"/>
</dbReference>
<protein>
    <recommendedName>
        <fullName evidence="9">Maelstrom domain-containing protein</fullName>
    </recommendedName>
</protein>
<keyword evidence="7" id="KW-0943">RNA-mediated gene silencing</keyword>
<dbReference type="AlphaFoldDB" id="A0A482WFD9"/>
<sequence length="147" mass="16530">MNEDIEYTVQYFDAKTTLLKKVVHFFHIINFCKTDKGNFYQANIALAEFTFSDGIIRVVHIFIESGKLETGYRSTAMEHCNDTHRMPLELKVRFGTFEWKGAGNVMSVIVETLQAGTGMGELSPSYTMPDAVNTILNESCVLGVLGY</sequence>
<evidence type="ECO:0000313" key="11">
    <source>
        <dbReference type="Proteomes" id="UP000291343"/>
    </source>
</evidence>
<evidence type="ECO:0000256" key="8">
    <source>
        <dbReference type="ARBA" id="ARBA00023242"/>
    </source>
</evidence>
<dbReference type="GO" id="GO:0007140">
    <property type="term" value="P:male meiotic nuclear division"/>
    <property type="evidence" value="ECO:0007669"/>
    <property type="project" value="TreeGrafter"/>
</dbReference>
<dbReference type="EMBL" id="QKKF02037417">
    <property type="protein sequence ID" value="RZF32214.1"/>
    <property type="molecule type" value="Genomic_DNA"/>
</dbReference>
<dbReference type="GO" id="GO:0030154">
    <property type="term" value="P:cell differentiation"/>
    <property type="evidence" value="ECO:0007669"/>
    <property type="project" value="UniProtKB-KW"/>
</dbReference>
<comment type="subcellular location">
    <subcellularLocation>
        <location evidence="2">Cytoplasm</location>
    </subcellularLocation>
    <subcellularLocation>
        <location evidence="1">Nucleus</location>
    </subcellularLocation>
</comment>
<reference evidence="10 11" key="1">
    <citation type="journal article" date="2017" name="Gigascience">
        <title>Genome sequence of the small brown planthopper, Laodelphax striatellus.</title>
        <authorList>
            <person name="Zhu J."/>
            <person name="Jiang F."/>
            <person name="Wang X."/>
            <person name="Yang P."/>
            <person name="Bao Y."/>
            <person name="Zhao W."/>
            <person name="Wang W."/>
            <person name="Lu H."/>
            <person name="Wang Q."/>
            <person name="Cui N."/>
            <person name="Li J."/>
            <person name="Chen X."/>
            <person name="Luo L."/>
            <person name="Yu J."/>
            <person name="Kang L."/>
            <person name="Cui F."/>
        </authorList>
    </citation>
    <scope>NUCLEOTIDE SEQUENCE [LARGE SCALE GENOMIC DNA]</scope>
    <source>
        <strain evidence="10">Lst14</strain>
    </source>
</reference>
<feature type="domain" description="Maelstrom" evidence="9">
    <location>
        <begin position="38"/>
        <end position="126"/>
    </location>
</feature>
<keyword evidence="6" id="KW-0238">DNA-binding</keyword>
<comment type="similarity">
    <text evidence="3">Belongs to the maelstrom family.</text>
</comment>
<dbReference type="GO" id="GO:0005634">
    <property type="term" value="C:nucleus"/>
    <property type="evidence" value="ECO:0007669"/>
    <property type="project" value="UniProtKB-SubCell"/>
</dbReference>
<comment type="caution">
    <text evidence="10">The sequence shown here is derived from an EMBL/GenBank/DDBJ whole genome shotgun (WGS) entry which is preliminary data.</text>
</comment>
<keyword evidence="11" id="KW-1185">Reference proteome</keyword>
<evidence type="ECO:0000256" key="6">
    <source>
        <dbReference type="ARBA" id="ARBA00023125"/>
    </source>
</evidence>
<proteinExistence type="inferred from homology"/>
<dbReference type="Proteomes" id="UP000291343">
    <property type="component" value="Unassembled WGS sequence"/>
</dbReference>
<keyword evidence="5" id="KW-0221">Differentiation</keyword>
<dbReference type="GO" id="GO:0034587">
    <property type="term" value="P:piRNA processing"/>
    <property type="evidence" value="ECO:0007669"/>
    <property type="project" value="TreeGrafter"/>
</dbReference>
<evidence type="ECO:0000256" key="1">
    <source>
        <dbReference type="ARBA" id="ARBA00004123"/>
    </source>
</evidence>
<dbReference type="GO" id="GO:0043565">
    <property type="term" value="F:sequence-specific DNA binding"/>
    <property type="evidence" value="ECO:0007669"/>
    <property type="project" value="TreeGrafter"/>
</dbReference>
<dbReference type="SMR" id="A0A482WFD9"/>
<evidence type="ECO:0000256" key="2">
    <source>
        <dbReference type="ARBA" id="ARBA00004496"/>
    </source>
</evidence>
<accession>A0A482WFD9</accession>
<evidence type="ECO:0000256" key="7">
    <source>
        <dbReference type="ARBA" id="ARBA00023158"/>
    </source>
</evidence>
<evidence type="ECO:0000256" key="5">
    <source>
        <dbReference type="ARBA" id="ARBA00022782"/>
    </source>
</evidence>
<dbReference type="InterPro" id="IPR039259">
    <property type="entry name" value="Protein_maelstrom"/>
</dbReference>
<gene>
    <name evidence="10" type="ORF">LSTR_LSTR011486</name>
</gene>
<evidence type="ECO:0000259" key="9">
    <source>
        <dbReference type="Pfam" id="PF13017"/>
    </source>
</evidence>
<dbReference type="GO" id="GO:0007283">
    <property type="term" value="P:spermatogenesis"/>
    <property type="evidence" value="ECO:0007669"/>
    <property type="project" value="TreeGrafter"/>
</dbReference>
<keyword evidence="4" id="KW-0963">Cytoplasm</keyword>
<dbReference type="GO" id="GO:0060964">
    <property type="term" value="P:regulation of miRNA-mediated gene silencing"/>
    <property type="evidence" value="ECO:0007669"/>
    <property type="project" value="InterPro"/>
</dbReference>
<evidence type="ECO:0000313" key="10">
    <source>
        <dbReference type="EMBL" id="RZF32214.1"/>
    </source>
</evidence>
<dbReference type="PANTHER" id="PTHR21358:SF4">
    <property type="entry name" value="PROTEIN MAELSTROM HOMOLOG"/>
    <property type="match status" value="1"/>
</dbReference>
<keyword evidence="8" id="KW-0539">Nucleus</keyword>
<dbReference type="OrthoDB" id="24555at2759"/>